<evidence type="ECO:0000259" key="2">
    <source>
        <dbReference type="Pfam" id="PF04865"/>
    </source>
</evidence>
<feature type="domain" description="Baseplate J-like C-terminal" evidence="4">
    <location>
        <begin position="271"/>
        <end position="351"/>
    </location>
</feature>
<evidence type="ECO:0000256" key="1">
    <source>
        <dbReference type="ARBA" id="ARBA00038087"/>
    </source>
</evidence>
<dbReference type="InterPro" id="IPR058530">
    <property type="entry name" value="Baseplate_J-like_C"/>
</dbReference>
<accession>A0A1G4U060</accession>
<dbReference type="Proteomes" id="UP000198601">
    <property type="component" value="Unassembled WGS sequence"/>
</dbReference>
<evidence type="ECO:0000313" key="6">
    <source>
        <dbReference type="Proteomes" id="UP000198601"/>
    </source>
</evidence>
<dbReference type="AlphaFoldDB" id="A0A1G4U060"/>
<dbReference type="Pfam" id="PF04865">
    <property type="entry name" value="Baseplate_J"/>
    <property type="match status" value="1"/>
</dbReference>
<dbReference type="RefSeq" id="WP_245719870.1">
    <property type="nucleotide sequence ID" value="NZ_FMTT01000085.1"/>
</dbReference>
<dbReference type="InterPro" id="IPR058531">
    <property type="entry name" value="Baseplate_J_M"/>
</dbReference>
<dbReference type="PANTHER" id="PTHR37829">
    <property type="entry name" value="PHAGE-LIKE ELEMENT PBSX PROTEIN XKDT"/>
    <property type="match status" value="1"/>
</dbReference>
<dbReference type="EMBL" id="FMTT01000085">
    <property type="protein sequence ID" value="SCW87024.1"/>
    <property type="molecule type" value="Genomic_DNA"/>
</dbReference>
<protein>
    <submittedName>
        <fullName evidence="5">Uncharacterized phage protein gp47/JayE</fullName>
    </submittedName>
</protein>
<organism evidence="5 6">
    <name type="scientific">Paenibacillus tianmuensis</name>
    <dbReference type="NCBI Taxonomy" id="624147"/>
    <lineage>
        <taxon>Bacteria</taxon>
        <taxon>Bacillati</taxon>
        <taxon>Bacillota</taxon>
        <taxon>Bacilli</taxon>
        <taxon>Bacillales</taxon>
        <taxon>Paenibacillaceae</taxon>
        <taxon>Paenibacillus</taxon>
    </lineage>
</organism>
<feature type="domain" description="Baseplate protein J-like barrel" evidence="2">
    <location>
        <begin position="93"/>
        <end position="171"/>
    </location>
</feature>
<dbReference type="PANTHER" id="PTHR37829:SF3">
    <property type="entry name" value="PROTEIN JAYE-RELATED"/>
    <property type="match status" value="1"/>
</dbReference>
<name>A0A1G4U060_9BACL</name>
<proteinExistence type="inferred from homology"/>
<dbReference type="InterPro" id="IPR052399">
    <property type="entry name" value="Phage_Baseplate_Assmbl_Protein"/>
</dbReference>
<dbReference type="Pfam" id="PF26078">
    <property type="entry name" value="Baseplate_J_M"/>
    <property type="match status" value="1"/>
</dbReference>
<gene>
    <name evidence="5" type="ORF">SAMN04487970_10854</name>
</gene>
<evidence type="ECO:0000259" key="4">
    <source>
        <dbReference type="Pfam" id="PF26079"/>
    </source>
</evidence>
<feature type="domain" description="Baseplate J-like central" evidence="3">
    <location>
        <begin position="197"/>
        <end position="264"/>
    </location>
</feature>
<reference evidence="6" key="1">
    <citation type="submission" date="2016-10" db="EMBL/GenBank/DDBJ databases">
        <authorList>
            <person name="Varghese N."/>
            <person name="Submissions S."/>
        </authorList>
    </citation>
    <scope>NUCLEOTIDE SEQUENCE [LARGE SCALE GENOMIC DNA]</scope>
    <source>
        <strain evidence="6">CGMCC 1.8946</strain>
    </source>
</reference>
<evidence type="ECO:0000313" key="5">
    <source>
        <dbReference type="EMBL" id="SCW87024.1"/>
    </source>
</evidence>
<evidence type="ECO:0000259" key="3">
    <source>
        <dbReference type="Pfam" id="PF26078"/>
    </source>
</evidence>
<sequence>MYKSFEQIRDELFADIKKNTGWTDGTSGALAYTLANVIARALRVVWFMLEQLLKLFFVSTSQGSFLERRCNERGVFRKQGTKAKGTVNLTRSTAAPVGSSITQGTVLSTMDQKIEFTVDSTVTLPAGWTTIPVPITCTTSGVNGNLAAGVQLRIVSAQVVGVQNIAVAASGLTGGTDTESDEQLRDRYLYTIRNPLNGGTPSDYVVWATSIPGVLSAIPLPLNRGNGTVDVVISDGGIPSDELVQKVSSFVRTKCPIGADARVIKPTATAVNVTGAVTADQGYTSAVLAPLVKQAIVNYLAKVPIGGTVRLTDIILAARSVKGVLDFSMTAPTSNVQLTATGIATPGTLNIT</sequence>
<dbReference type="InterPro" id="IPR006949">
    <property type="entry name" value="Barrel_Baseplate_J-like"/>
</dbReference>
<dbReference type="STRING" id="624147.SAMN04487970_10854"/>
<keyword evidence="6" id="KW-1185">Reference proteome</keyword>
<dbReference type="Pfam" id="PF26079">
    <property type="entry name" value="Baseplate_J_C"/>
    <property type="match status" value="1"/>
</dbReference>
<comment type="similarity">
    <text evidence="1">Belongs to the Mu gp47/PBSX XkdT family.</text>
</comment>